<evidence type="ECO:0000256" key="5">
    <source>
        <dbReference type="ARBA" id="ARBA00057041"/>
    </source>
</evidence>
<feature type="region of interest" description="Disordered" evidence="7">
    <location>
        <begin position="1"/>
        <end position="42"/>
    </location>
</feature>
<dbReference type="Pfam" id="PF26569">
    <property type="entry name" value="EIF3CL_C"/>
    <property type="match status" value="1"/>
</dbReference>
<dbReference type="Proteomes" id="UP000472264">
    <property type="component" value="Chromosome 19"/>
</dbReference>
<evidence type="ECO:0000256" key="6">
    <source>
        <dbReference type="HAMAP-Rule" id="MF_03002"/>
    </source>
</evidence>
<comment type="subcellular location">
    <subcellularLocation>
        <location evidence="6">Cytoplasm</location>
    </subcellularLocation>
</comment>
<dbReference type="PANTHER" id="PTHR13937">
    <property type="entry name" value="EUKARYOTIC TRANSLATION INITATION FACTOR 3, SUBUNIT 8 EIF3S8 -RELATED"/>
    <property type="match status" value="1"/>
</dbReference>
<dbReference type="InterPro" id="IPR027516">
    <property type="entry name" value="EIF3C"/>
</dbReference>
<reference evidence="9" key="1">
    <citation type="submission" date="2021-04" db="EMBL/GenBank/DDBJ databases">
        <authorList>
            <consortium name="Wellcome Sanger Institute Data Sharing"/>
        </authorList>
    </citation>
    <scope>NUCLEOTIDE SEQUENCE [LARGE SCALE GENOMIC DNA]</scope>
</reference>
<dbReference type="SUPFAM" id="SSF46785">
    <property type="entry name" value="Winged helix' DNA-binding domain"/>
    <property type="match status" value="1"/>
</dbReference>
<feature type="compositionally biased region" description="Acidic residues" evidence="7">
    <location>
        <begin position="204"/>
        <end position="215"/>
    </location>
</feature>
<comment type="function">
    <text evidence="5">Component of the eukaryotic translation initiation factor 3 (eIF-3) complex, which is required for several steps in the initiation of protein synthesis. The eIF-3 complex associates with the 40S ribosome and facilitates the recruitment of eIF-1, eIF-1A, eIF-2:GTP:methionyl-tRNAi and eIF-5 to form the 43S pre-initiation complex (43S PIC). The eIF-3 complex stimulates mRNA recruitment to the 43S PIC and scanning of the mRNA for AUG recognition. The eIF-3 complex is also required for disassembly and recycling of post-termination ribosomal complexes and subsequently prevents premature joining of the 40S and 60S ribosomal subunits prior to initiation. The eIF-3 complex specifically targets and initiates translation of a subset of mRNAs involved in cell proliferation, including cell cycling, differentiation and apoptosis, and uses different modes of RNA stem-loop binding to exert either translational activation or repression.</text>
</comment>
<evidence type="ECO:0000256" key="3">
    <source>
        <dbReference type="ARBA" id="ARBA00022553"/>
    </source>
</evidence>
<dbReference type="HAMAP" id="MF_03002">
    <property type="entry name" value="eIF3c"/>
    <property type="match status" value="1"/>
</dbReference>
<proteinExistence type="inferred from homology"/>
<sequence>MSRFFATGSDSESEESSSSDEITPKAPGTNFKQSLLLSDDEEDTKRVVRSAKDKRFEELTNLIKTIRNAMKIRDMAKCLEEFEQLCRAFLKSKNIVDKEGVPPFYIRLLADLEDYLNQLWEDKEGKKKMNKNNAKALSTLRQKIRKYNRDYETEIASYKEVNKETFPQSDGEGGDEGVSAKAFLKKKPEAASEASKFLKSDESSSSEEDDDEDWGSDTIDSGSESSDEGEGKSASLAMVFLKKLEKPKMFAKGTEINTAVVVKKLNEILQARGKKGTDRAAQIELLNALAAIAAENNLGQGILVKIKFNIIASLYDYNPNLAAFMKADMWKKCLDCIDELLDILFENNNIFIGENIAEDSENLGISDQPFRVRGCVLTLVERMDEEFTKIMQNTDPHSQEYVDNLKDEGRVCGIVDRLLNYLENKGSTEEICRIYLRRIMHTYYKFDYKAHRRSLGIQGESKSEQDQEESEGEDSAVIMDRLCKFIYAKDRTDRIRTCAILCHIYHHALHSRWYQARDLMLMSHLQDNIQHADPPVQILYNRTMVQLGICAFRQGMIKDAHNALLDIQSSGRAKELLGQGLLMRNMQERNAEQEKIEKRRQVPFHMHINLELLECVYLVSAMLLEIPYMAAHEFDARRRMISKQFHHQLRVGERQPLLGPPESMREHVVAASKAMKMGDWRTCHSFIINEKMNCKVWDLFPETQRVREMLVRKIQEESLRTYLFTYSSVYDSISMETLSEMFQLEIPTVHSIISKMIINEELMASLDQPTQTVVMHRTEPTSLQNMALQLAEKLGNLVENNERVFDLKQGVYGGYFNRDQKGSYQQKQSGYQRGGYRNQNQSNY</sequence>
<evidence type="ECO:0000256" key="2">
    <source>
        <dbReference type="ARBA" id="ARBA00022540"/>
    </source>
</evidence>
<dbReference type="GO" id="GO:0005852">
    <property type="term" value="C:eukaryotic translation initiation factor 3 complex"/>
    <property type="evidence" value="ECO:0007669"/>
    <property type="project" value="UniProtKB-UniRule"/>
</dbReference>
<evidence type="ECO:0000313" key="10">
    <source>
        <dbReference type="Proteomes" id="UP000472264"/>
    </source>
</evidence>
<dbReference type="Pfam" id="PF05470">
    <property type="entry name" value="eIF-3c_N"/>
    <property type="match status" value="1"/>
</dbReference>
<dbReference type="FunFam" id="1.10.10.10:FF:000461">
    <property type="entry name" value="Eukaryotic translation initiation factor 3 subunit C"/>
    <property type="match status" value="1"/>
</dbReference>
<keyword evidence="3" id="KW-0597">Phosphoprotein</keyword>
<keyword evidence="4 6" id="KW-0648">Protein biosynthesis</keyword>
<accession>A0A665UIB5</accession>
<reference evidence="9" key="3">
    <citation type="submission" date="2025-09" db="UniProtKB">
        <authorList>
            <consortium name="Ensembl"/>
        </authorList>
    </citation>
    <scope>IDENTIFICATION</scope>
</reference>
<evidence type="ECO:0000313" key="9">
    <source>
        <dbReference type="Ensembl" id="ENSENLP00000019120.1"/>
    </source>
</evidence>
<evidence type="ECO:0000256" key="4">
    <source>
        <dbReference type="ARBA" id="ARBA00022917"/>
    </source>
</evidence>
<dbReference type="GO" id="GO:0003743">
    <property type="term" value="F:translation initiation factor activity"/>
    <property type="evidence" value="ECO:0007669"/>
    <property type="project" value="UniProtKB-UniRule"/>
</dbReference>
<evidence type="ECO:0000256" key="7">
    <source>
        <dbReference type="SAM" id="MobiDB-lite"/>
    </source>
</evidence>
<dbReference type="PANTHER" id="PTHR13937:SF0">
    <property type="entry name" value="EUKARYOTIC TRANSLATION INITIATION FACTOR 3 SUBUNIT C-RELATED"/>
    <property type="match status" value="1"/>
</dbReference>
<dbReference type="InterPro" id="IPR000717">
    <property type="entry name" value="PCI_dom"/>
</dbReference>
<dbReference type="GO" id="GO:0003723">
    <property type="term" value="F:RNA binding"/>
    <property type="evidence" value="ECO:0007669"/>
    <property type="project" value="InterPro"/>
</dbReference>
<dbReference type="GO" id="GO:0016282">
    <property type="term" value="C:eukaryotic 43S preinitiation complex"/>
    <property type="evidence" value="ECO:0007669"/>
    <property type="project" value="UniProtKB-UniRule"/>
</dbReference>
<keyword evidence="10" id="KW-1185">Reference proteome</keyword>
<dbReference type="Gene3D" id="1.25.40.570">
    <property type="match status" value="1"/>
</dbReference>
<feature type="compositionally biased region" description="Polar residues" evidence="7">
    <location>
        <begin position="822"/>
        <end position="844"/>
    </location>
</feature>
<keyword evidence="1 6" id="KW-0963">Cytoplasm</keyword>
<name>A0A665UIB5_ECHNA</name>
<dbReference type="SMART" id="SM00088">
    <property type="entry name" value="PINT"/>
    <property type="match status" value="1"/>
</dbReference>
<comment type="function">
    <text evidence="6">Component of the eukaryotic translation initiation factor 3 (eIF-3) complex, which is involved in protein synthesis of a specialized repertoire of mRNAs and, together with other initiation factors, stimulates binding of mRNA and methionyl-tRNAi to the 40S ribosome. The eIF-3 complex specifically targets and initiates translation of a subset of mRNAs involved in cell proliferation.</text>
</comment>
<reference evidence="9" key="2">
    <citation type="submission" date="2025-08" db="UniProtKB">
        <authorList>
            <consortium name="Ensembl"/>
        </authorList>
    </citation>
    <scope>IDENTIFICATION</scope>
</reference>
<feature type="region of interest" description="Disordered" evidence="7">
    <location>
        <begin position="819"/>
        <end position="844"/>
    </location>
</feature>
<dbReference type="InterPro" id="IPR036390">
    <property type="entry name" value="WH_DNA-bd_sf"/>
</dbReference>
<feature type="region of interest" description="Disordered" evidence="7">
    <location>
        <begin position="194"/>
        <end position="231"/>
    </location>
</feature>
<comment type="subunit">
    <text evidence="6">Component of the eukaryotic translation initiation factor 3 (eIF-3) complex, which is composed of 13 subunits: EIF3A, EIF3B, EIF3C, EIF3D, EIF3E, EIF3F, EIF3G, EIF3H, EIF3I, EIF3J, EIF3K, EIF3L and EIF3M.</text>
</comment>
<dbReference type="InterPro" id="IPR058999">
    <property type="entry name" value="EIF3CL_C"/>
</dbReference>
<dbReference type="InterPro" id="IPR008905">
    <property type="entry name" value="EIF3C_N_dom"/>
</dbReference>
<dbReference type="Pfam" id="PF01399">
    <property type="entry name" value="PCI"/>
    <property type="match status" value="1"/>
</dbReference>
<protein>
    <recommendedName>
        <fullName evidence="6">Eukaryotic translation initiation factor 3 subunit C</fullName>
        <shortName evidence="6">eIF3c</shortName>
    </recommendedName>
    <alternativeName>
        <fullName evidence="6">Eukaryotic translation initiation factor 3 subunit 8</fullName>
    </alternativeName>
</protein>
<evidence type="ECO:0000259" key="8">
    <source>
        <dbReference type="PROSITE" id="PS50250"/>
    </source>
</evidence>
<dbReference type="GO" id="GO:0001732">
    <property type="term" value="P:formation of cytoplasmic translation initiation complex"/>
    <property type="evidence" value="ECO:0007669"/>
    <property type="project" value="UniProtKB-UniRule"/>
</dbReference>
<gene>
    <name evidence="9" type="primary">eif3c</name>
    <name evidence="6" type="synonym">EIF3C</name>
    <name evidence="6" type="synonym">EIF3S8</name>
</gene>
<comment type="similarity">
    <text evidence="6">Belongs to the eIF-3 subunit C family.</text>
</comment>
<feature type="domain" description="PCI" evidence="8">
    <location>
        <begin position="604"/>
        <end position="780"/>
    </location>
</feature>
<dbReference type="AlphaFoldDB" id="A0A665UIB5"/>
<evidence type="ECO:0000256" key="1">
    <source>
        <dbReference type="ARBA" id="ARBA00022490"/>
    </source>
</evidence>
<dbReference type="GO" id="GO:0033290">
    <property type="term" value="C:eukaryotic 48S preinitiation complex"/>
    <property type="evidence" value="ECO:0007669"/>
    <property type="project" value="UniProtKB-UniRule"/>
</dbReference>
<dbReference type="Ensembl" id="ENSENLT00000019828.1">
    <property type="protein sequence ID" value="ENSENLP00000019120.1"/>
    <property type="gene ID" value="ENSENLG00000008771.1"/>
</dbReference>
<organism evidence="9 10">
    <name type="scientific">Echeneis naucrates</name>
    <name type="common">Live sharksucker</name>
    <dbReference type="NCBI Taxonomy" id="173247"/>
    <lineage>
        <taxon>Eukaryota</taxon>
        <taxon>Metazoa</taxon>
        <taxon>Chordata</taxon>
        <taxon>Craniata</taxon>
        <taxon>Vertebrata</taxon>
        <taxon>Euteleostomi</taxon>
        <taxon>Actinopterygii</taxon>
        <taxon>Neopterygii</taxon>
        <taxon>Teleostei</taxon>
        <taxon>Neoteleostei</taxon>
        <taxon>Acanthomorphata</taxon>
        <taxon>Carangaria</taxon>
        <taxon>Carangiformes</taxon>
        <taxon>Echeneidae</taxon>
        <taxon>Echeneis</taxon>
    </lineage>
</organism>
<keyword evidence="2 6" id="KW-0396">Initiation factor</keyword>
<dbReference type="GO" id="GO:0031369">
    <property type="term" value="F:translation initiation factor binding"/>
    <property type="evidence" value="ECO:0007669"/>
    <property type="project" value="InterPro"/>
</dbReference>
<dbReference type="PROSITE" id="PS50250">
    <property type="entry name" value="PCI"/>
    <property type="match status" value="1"/>
</dbReference>